<keyword evidence="2" id="KW-1185">Reference proteome</keyword>
<dbReference type="AlphaFoldDB" id="A0A150XU98"/>
<accession>A0A150XU98</accession>
<name>A0A150XU98_9BACT</name>
<reference evidence="1 2" key="1">
    <citation type="submission" date="2016-01" db="EMBL/GenBank/DDBJ databases">
        <title>Genome sequencing of Roseivirga echinicomitans KMM 6058.</title>
        <authorList>
            <person name="Selvaratnam C."/>
            <person name="Thevarajoo S."/>
            <person name="Goh K.M."/>
            <person name="Ee R."/>
            <person name="Chan K.-G."/>
            <person name="Chong C.S."/>
        </authorList>
    </citation>
    <scope>NUCLEOTIDE SEQUENCE [LARGE SCALE GENOMIC DNA]</scope>
    <source>
        <strain evidence="1 2">KMM 6058</strain>
    </source>
</reference>
<evidence type="ECO:0000313" key="1">
    <source>
        <dbReference type="EMBL" id="KYG82254.1"/>
    </source>
</evidence>
<evidence type="ECO:0000313" key="2">
    <source>
        <dbReference type="Proteomes" id="UP000075615"/>
    </source>
</evidence>
<dbReference type="Proteomes" id="UP000075615">
    <property type="component" value="Unassembled WGS sequence"/>
</dbReference>
<protein>
    <submittedName>
        <fullName evidence="1">Uncharacterized protein</fullName>
    </submittedName>
</protein>
<proteinExistence type="predicted"/>
<comment type="caution">
    <text evidence="1">The sequence shown here is derived from an EMBL/GenBank/DDBJ whole genome shotgun (WGS) entry which is preliminary data.</text>
</comment>
<dbReference type="EMBL" id="LRDB01000004">
    <property type="protein sequence ID" value="KYG82254.1"/>
    <property type="molecule type" value="Genomic_DNA"/>
</dbReference>
<sequence length="173" mass="18463">MAWAQETINTNILNLIVLGGDQKSTGASIELLPIAIIDIEPETLAGAGGGAGAGTEAGLPPPSSGGADLSNLWINFTHRAQNYQPARIYVSTNQPIPNGMKIEVQITQTGTGGNYPKNPNTNKIRLSQTEQVIVYDFANGYTGDGLNRGYHITYTISNSKTLPAGFEVIYRIQ</sequence>
<organism evidence="1 2">
    <name type="scientific">Roseivirga echinicomitans</name>
    <dbReference type="NCBI Taxonomy" id="296218"/>
    <lineage>
        <taxon>Bacteria</taxon>
        <taxon>Pseudomonadati</taxon>
        <taxon>Bacteroidota</taxon>
        <taxon>Cytophagia</taxon>
        <taxon>Cytophagales</taxon>
        <taxon>Roseivirgaceae</taxon>
        <taxon>Roseivirga</taxon>
    </lineage>
</organism>
<dbReference type="STRING" id="296218.AWN68_15545"/>
<gene>
    <name evidence="1" type="ORF">AWN68_15545</name>
</gene>